<dbReference type="Proteomes" id="UP000001542">
    <property type="component" value="Unassembled WGS sequence"/>
</dbReference>
<evidence type="ECO:0000313" key="2">
    <source>
        <dbReference type="EMBL" id="EAY18509.1"/>
    </source>
</evidence>
<dbReference type="EMBL" id="DS113218">
    <property type="protein sequence ID" value="EAY18509.1"/>
    <property type="molecule type" value="Genomic_DNA"/>
</dbReference>
<dbReference type="VEuPathDB" id="TrichDB:TVAG_083630"/>
<dbReference type="AlphaFoldDB" id="A2DM89"/>
<organism evidence="2 3">
    <name type="scientific">Trichomonas vaginalis (strain ATCC PRA-98 / G3)</name>
    <dbReference type="NCBI Taxonomy" id="412133"/>
    <lineage>
        <taxon>Eukaryota</taxon>
        <taxon>Metamonada</taxon>
        <taxon>Parabasalia</taxon>
        <taxon>Trichomonadida</taxon>
        <taxon>Trichomonadidae</taxon>
        <taxon>Trichomonas</taxon>
    </lineage>
</organism>
<reference evidence="2" key="1">
    <citation type="submission" date="2006-10" db="EMBL/GenBank/DDBJ databases">
        <authorList>
            <person name="Amadeo P."/>
            <person name="Zhao Q."/>
            <person name="Wortman J."/>
            <person name="Fraser-Liggett C."/>
            <person name="Carlton J."/>
        </authorList>
    </citation>
    <scope>NUCLEOTIDE SEQUENCE</scope>
    <source>
        <strain evidence="2">G3</strain>
    </source>
</reference>
<dbReference type="RefSeq" id="XP_001579495.1">
    <property type="nucleotide sequence ID" value="XM_001579445.1"/>
</dbReference>
<name>A2DM89_TRIV3</name>
<proteinExistence type="predicted"/>
<accession>A2DM89</accession>
<keyword evidence="3" id="KW-1185">Reference proteome</keyword>
<gene>
    <name evidence="2" type="ORF">TVAG_083630</name>
</gene>
<protein>
    <submittedName>
        <fullName evidence="2">Uncharacterized protein</fullName>
    </submittedName>
</protein>
<dbReference type="InParanoid" id="A2DM89"/>
<dbReference type="VEuPathDB" id="TrichDB:TVAGG3_0983690"/>
<evidence type="ECO:0000313" key="3">
    <source>
        <dbReference type="Proteomes" id="UP000001542"/>
    </source>
</evidence>
<evidence type="ECO:0000256" key="1">
    <source>
        <dbReference type="SAM" id="Coils"/>
    </source>
</evidence>
<sequence length="342" mass="39283">MFALLNGTKSRSITSATDDNILDAAKDLLSTTLDPVSAAEEKVMLTCQKVIDEAHNLERPPLNQYKKCKECLIQHSVINNQFKQAFESISKYKDQVGVNCQNVANMCNTLEENEKAMRERMQASRTTNCSTQESHRTVSDQLSQKQAEFETVSAELLKYQKLVEEFTAKKNSLQAEVEQLTKAQQELSNTNQDETDNETRLTMHQESLQNTRQLIDKGVTSLKNLASSTTDRMLSTGLEYLDFLRKYNQYVKSILDTMDGRIKTMHDRIDMNTSNIDEIPILELNMDKTKIEGVVKEYESNVDKYNRRRQKIVAIQESIKQDYQKLKDIISKFGRELDPLEV</sequence>
<feature type="coiled-coil region" evidence="1">
    <location>
        <begin position="156"/>
        <end position="197"/>
    </location>
</feature>
<dbReference type="KEGG" id="tva:5464018"/>
<dbReference type="SMR" id="A2DM89"/>
<reference evidence="2" key="2">
    <citation type="journal article" date="2007" name="Science">
        <title>Draft genome sequence of the sexually transmitted pathogen Trichomonas vaginalis.</title>
        <authorList>
            <person name="Carlton J.M."/>
            <person name="Hirt R.P."/>
            <person name="Silva J.C."/>
            <person name="Delcher A.L."/>
            <person name="Schatz M."/>
            <person name="Zhao Q."/>
            <person name="Wortman J.R."/>
            <person name="Bidwell S.L."/>
            <person name="Alsmark U.C.M."/>
            <person name="Besteiro S."/>
            <person name="Sicheritz-Ponten T."/>
            <person name="Noel C.J."/>
            <person name="Dacks J.B."/>
            <person name="Foster P.G."/>
            <person name="Simillion C."/>
            <person name="Van de Peer Y."/>
            <person name="Miranda-Saavedra D."/>
            <person name="Barton G.J."/>
            <person name="Westrop G.D."/>
            <person name="Mueller S."/>
            <person name="Dessi D."/>
            <person name="Fiori P.L."/>
            <person name="Ren Q."/>
            <person name="Paulsen I."/>
            <person name="Zhang H."/>
            <person name="Bastida-Corcuera F.D."/>
            <person name="Simoes-Barbosa A."/>
            <person name="Brown M.T."/>
            <person name="Hayes R.D."/>
            <person name="Mukherjee M."/>
            <person name="Okumura C.Y."/>
            <person name="Schneider R."/>
            <person name="Smith A.J."/>
            <person name="Vanacova S."/>
            <person name="Villalvazo M."/>
            <person name="Haas B.J."/>
            <person name="Pertea M."/>
            <person name="Feldblyum T.V."/>
            <person name="Utterback T.R."/>
            <person name="Shu C.L."/>
            <person name="Osoegawa K."/>
            <person name="de Jong P.J."/>
            <person name="Hrdy I."/>
            <person name="Horvathova L."/>
            <person name="Zubacova Z."/>
            <person name="Dolezal P."/>
            <person name="Malik S.B."/>
            <person name="Logsdon J.M. Jr."/>
            <person name="Henze K."/>
            <person name="Gupta A."/>
            <person name="Wang C.C."/>
            <person name="Dunne R.L."/>
            <person name="Upcroft J.A."/>
            <person name="Upcroft P."/>
            <person name="White O."/>
            <person name="Salzberg S.L."/>
            <person name="Tang P."/>
            <person name="Chiu C.-H."/>
            <person name="Lee Y.-S."/>
            <person name="Embley T.M."/>
            <person name="Coombs G.H."/>
            <person name="Mottram J.C."/>
            <person name="Tachezy J."/>
            <person name="Fraser-Liggett C.M."/>
            <person name="Johnson P.J."/>
        </authorList>
    </citation>
    <scope>NUCLEOTIDE SEQUENCE [LARGE SCALE GENOMIC DNA]</scope>
    <source>
        <strain evidence="2">G3</strain>
    </source>
</reference>
<keyword evidence="1" id="KW-0175">Coiled coil</keyword>
<dbReference type="OrthoDB" id="10516886at2759"/>